<evidence type="ECO:0000256" key="5">
    <source>
        <dbReference type="ARBA" id="ARBA00022741"/>
    </source>
</evidence>
<evidence type="ECO:0000256" key="4">
    <source>
        <dbReference type="ARBA" id="ARBA00022712"/>
    </source>
</evidence>
<dbReference type="GO" id="GO:0005739">
    <property type="term" value="C:mitochondrion"/>
    <property type="evidence" value="ECO:0007669"/>
    <property type="project" value="TreeGrafter"/>
</dbReference>
<evidence type="ECO:0000256" key="6">
    <source>
        <dbReference type="ARBA" id="ARBA00022840"/>
    </source>
</evidence>
<dbReference type="GO" id="GO:0009691">
    <property type="term" value="P:cytokinin biosynthetic process"/>
    <property type="evidence" value="ECO:0007669"/>
    <property type="project" value="UniProtKB-KW"/>
</dbReference>
<dbReference type="Pfam" id="PF01715">
    <property type="entry name" value="IPPT"/>
    <property type="match status" value="1"/>
</dbReference>
<dbReference type="OrthoDB" id="775260at2759"/>
<reference evidence="9 10" key="1">
    <citation type="submission" date="2018-04" db="EMBL/GenBank/DDBJ databases">
        <authorList>
            <person name="Vogel A."/>
        </authorList>
    </citation>
    <scope>NUCLEOTIDE SEQUENCE [LARGE SCALE GENOMIC DNA]</scope>
</reference>
<organism evidence="9 10">
    <name type="scientific">Cuscuta campestris</name>
    <dbReference type="NCBI Taxonomy" id="132261"/>
    <lineage>
        <taxon>Eukaryota</taxon>
        <taxon>Viridiplantae</taxon>
        <taxon>Streptophyta</taxon>
        <taxon>Embryophyta</taxon>
        <taxon>Tracheophyta</taxon>
        <taxon>Spermatophyta</taxon>
        <taxon>Magnoliopsida</taxon>
        <taxon>eudicotyledons</taxon>
        <taxon>Gunneridae</taxon>
        <taxon>Pentapetalae</taxon>
        <taxon>asterids</taxon>
        <taxon>lamiids</taxon>
        <taxon>Solanales</taxon>
        <taxon>Convolvulaceae</taxon>
        <taxon>Cuscuteae</taxon>
        <taxon>Cuscuta</taxon>
        <taxon>Cuscuta subgen. Grammica</taxon>
        <taxon>Cuscuta sect. Cleistogrammica</taxon>
    </lineage>
</organism>
<accession>A0A484MZB2</accession>
<proteinExistence type="inferred from homology"/>
<dbReference type="AlphaFoldDB" id="A0A484MZB2"/>
<evidence type="ECO:0000256" key="1">
    <source>
        <dbReference type="ARBA" id="ARBA00004474"/>
    </source>
</evidence>
<feature type="region of interest" description="Disordered" evidence="8">
    <location>
        <begin position="1"/>
        <end position="21"/>
    </location>
</feature>
<evidence type="ECO:0000313" key="10">
    <source>
        <dbReference type="Proteomes" id="UP000595140"/>
    </source>
</evidence>
<dbReference type="InterPro" id="IPR039657">
    <property type="entry name" value="Dimethylallyltransferase"/>
</dbReference>
<comment type="subcellular location">
    <subcellularLocation>
        <location evidence="1">Plastid</location>
    </subcellularLocation>
</comment>
<dbReference type="GO" id="GO:0009536">
    <property type="term" value="C:plastid"/>
    <property type="evidence" value="ECO:0007669"/>
    <property type="project" value="UniProtKB-SubCell"/>
</dbReference>
<evidence type="ECO:0008006" key="11">
    <source>
        <dbReference type="Google" id="ProtNLM"/>
    </source>
</evidence>
<evidence type="ECO:0000256" key="8">
    <source>
        <dbReference type="SAM" id="MobiDB-lite"/>
    </source>
</evidence>
<dbReference type="PANTHER" id="PTHR11088:SF82">
    <property type="entry name" value="TRNA DIMETHYLALLYLTRANSFERASE 2"/>
    <property type="match status" value="1"/>
</dbReference>
<dbReference type="GO" id="GO:0005524">
    <property type="term" value="F:ATP binding"/>
    <property type="evidence" value="ECO:0007669"/>
    <property type="project" value="UniProtKB-KW"/>
</dbReference>
<dbReference type="GO" id="GO:0052381">
    <property type="term" value="F:tRNA dimethylallyltransferase activity"/>
    <property type="evidence" value="ECO:0007669"/>
    <property type="project" value="InterPro"/>
</dbReference>
<name>A0A484MZB2_9ASTE</name>
<dbReference type="NCBIfam" id="TIGR00174">
    <property type="entry name" value="miaA"/>
    <property type="match status" value="1"/>
</dbReference>
<keyword evidence="10" id="KW-1185">Reference proteome</keyword>
<protein>
    <recommendedName>
        <fullName evidence="11">tRNA dimethylallyltransferase 2</fullName>
    </recommendedName>
</protein>
<evidence type="ECO:0000313" key="9">
    <source>
        <dbReference type="EMBL" id="VFQ94173.1"/>
    </source>
</evidence>
<dbReference type="Proteomes" id="UP000595140">
    <property type="component" value="Unassembled WGS sequence"/>
</dbReference>
<evidence type="ECO:0000256" key="3">
    <source>
        <dbReference type="ARBA" id="ARBA00022679"/>
    </source>
</evidence>
<dbReference type="InterPro" id="IPR036236">
    <property type="entry name" value="Znf_C2H2_sf"/>
</dbReference>
<dbReference type="Gene3D" id="3.40.50.300">
    <property type="entry name" value="P-loop containing nucleotide triphosphate hydrolases"/>
    <property type="match status" value="1"/>
</dbReference>
<sequence>MTRIPNMCSKEDDTSPNWSHIPISNSKPKVIVIMGATGAGKSKLAIDLASHFPIEAINADSMQVYRGLDVLTNKVRPEEQKGVAHHLVGTLSSNVEFTARDFRDHAIPLIDEISSRKFLPVIVGGTNYYIQALVSPFLLDVAAEDIEVNCSLDTIDNEKLNLGLEIERENICYNYDYLKAIDPIVGCRIHPNDSRKVHQYLNLYARFGVPPSKVLREKTAKNWGQVDNSRFNICFICVDASLSALDLFVDKRVDHMIESGLLDEVFDIYRTDADYTKGFRQAIGVREFNDFLTHCLYAHKNSSDASLSQLWSINTFKQTVHNIRYGPGDDKGKVLLTEAIDRVKLNTRRLVRRQRRRIQRLQMLFGWEIHYIDVTRYILAASDEIWAAEVVEPAVAIIKSFLNGELYLESTGANTKDIKLNQTDQWSQFVCEACGNKVLRGAHEWEQHRQGRNHRKRISSLKKSVRRYSVN</sequence>
<comment type="similarity">
    <text evidence="2 7">Belongs to the IPP transferase family.</text>
</comment>
<dbReference type="SUPFAM" id="SSF52540">
    <property type="entry name" value="P-loop containing nucleoside triphosphate hydrolases"/>
    <property type="match status" value="1"/>
</dbReference>
<dbReference type="FunFam" id="3.30.160.60:FF:002405">
    <property type="entry name" value="tRNA dimethylallyltransferase"/>
    <property type="match status" value="1"/>
</dbReference>
<dbReference type="Gene3D" id="1.10.20.140">
    <property type="match status" value="1"/>
</dbReference>
<gene>
    <name evidence="9" type="ORF">CCAM_LOCUS35949</name>
</gene>
<keyword evidence="6 7" id="KW-0067">ATP-binding</keyword>
<dbReference type="SUPFAM" id="SSF57667">
    <property type="entry name" value="beta-beta-alpha zinc fingers"/>
    <property type="match status" value="1"/>
</dbReference>
<keyword evidence="3 7" id="KW-0808">Transferase</keyword>
<evidence type="ECO:0000256" key="7">
    <source>
        <dbReference type="RuleBase" id="RU003785"/>
    </source>
</evidence>
<dbReference type="Gene3D" id="3.30.160.60">
    <property type="entry name" value="Classic Zinc Finger"/>
    <property type="match status" value="1"/>
</dbReference>
<dbReference type="EMBL" id="OOIL02005153">
    <property type="protein sequence ID" value="VFQ94173.1"/>
    <property type="molecule type" value="Genomic_DNA"/>
</dbReference>
<dbReference type="PANTHER" id="PTHR11088">
    <property type="entry name" value="TRNA DIMETHYLALLYLTRANSFERASE"/>
    <property type="match status" value="1"/>
</dbReference>
<dbReference type="InterPro" id="IPR018022">
    <property type="entry name" value="IPT"/>
</dbReference>
<keyword evidence="5 7" id="KW-0547">Nucleotide-binding</keyword>
<dbReference type="InterPro" id="IPR027417">
    <property type="entry name" value="P-loop_NTPase"/>
</dbReference>
<dbReference type="HAMAP" id="MF_00185">
    <property type="entry name" value="IPP_trans"/>
    <property type="match status" value="1"/>
</dbReference>
<dbReference type="GO" id="GO:0006400">
    <property type="term" value="P:tRNA modification"/>
    <property type="evidence" value="ECO:0007669"/>
    <property type="project" value="TreeGrafter"/>
</dbReference>
<evidence type="ECO:0000256" key="2">
    <source>
        <dbReference type="ARBA" id="ARBA00005842"/>
    </source>
</evidence>
<keyword evidence="4" id="KW-0203">Cytokinin biosynthesis</keyword>